<sequence length="267" mass="28851">MRVAVEPGVCLNVRHREGAGRPYLFVHGLSSNALLWEGVAEHLPNPSWAIDLRSHGESDAPDKGYDTATAAADLVAVIAELALDQPVVVGQSWGGNIVVQLAAKHPELVGGIGLVDGGWIDLAAAFASWEECERALRPSEIDGLPASRLRQWMANAHPDWSAAAVEATLANMRLRPDGTVERRLPIDKHMLIVRSMWDEPPAQFLPLITAPALLLPAMGPQEEKASRVTSAAELIRRSRIVWYPDGDHDLHAQHPAQLASDLATLAG</sequence>
<keyword evidence="3" id="KW-1185">Reference proteome</keyword>
<accession>A0A8J3VFT8</accession>
<dbReference type="Gene3D" id="3.40.50.1820">
    <property type="entry name" value="alpha/beta hydrolase"/>
    <property type="match status" value="1"/>
</dbReference>
<dbReference type="Pfam" id="PF00561">
    <property type="entry name" value="Abhydrolase_1"/>
    <property type="match status" value="1"/>
</dbReference>
<dbReference type="GO" id="GO:0016020">
    <property type="term" value="C:membrane"/>
    <property type="evidence" value="ECO:0007669"/>
    <property type="project" value="TreeGrafter"/>
</dbReference>
<gene>
    <name evidence="2" type="ORF">Rhe02_25040</name>
</gene>
<dbReference type="RefSeq" id="WP_203908311.1">
    <property type="nucleotide sequence ID" value="NZ_BONY01000012.1"/>
</dbReference>
<feature type="domain" description="AB hydrolase-1" evidence="1">
    <location>
        <begin position="24"/>
        <end position="153"/>
    </location>
</feature>
<reference evidence="2" key="1">
    <citation type="submission" date="2021-01" db="EMBL/GenBank/DDBJ databases">
        <title>Whole genome shotgun sequence of Rhizocola hellebori NBRC 109834.</title>
        <authorList>
            <person name="Komaki H."/>
            <person name="Tamura T."/>
        </authorList>
    </citation>
    <scope>NUCLEOTIDE SEQUENCE</scope>
    <source>
        <strain evidence="2">NBRC 109834</strain>
    </source>
</reference>
<dbReference type="SUPFAM" id="SSF53474">
    <property type="entry name" value="alpha/beta-Hydrolases"/>
    <property type="match status" value="1"/>
</dbReference>
<dbReference type="InterPro" id="IPR000073">
    <property type="entry name" value="AB_hydrolase_1"/>
</dbReference>
<proteinExistence type="predicted"/>
<name>A0A8J3VFT8_9ACTN</name>
<evidence type="ECO:0000313" key="3">
    <source>
        <dbReference type="Proteomes" id="UP000612899"/>
    </source>
</evidence>
<dbReference type="EMBL" id="BONY01000012">
    <property type="protein sequence ID" value="GIH04437.1"/>
    <property type="molecule type" value="Genomic_DNA"/>
</dbReference>
<dbReference type="AlphaFoldDB" id="A0A8J3VFT8"/>
<evidence type="ECO:0000259" key="1">
    <source>
        <dbReference type="Pfam" id="PF00561"/>
    </source>
</evidence>
<dbReference type="GO" id="GO:0003824">
    <property type="term" value="F:catalytic activity"/>
    <property type="evidence" value="ECO:0007669"/>
    <property type="project" value="UniProtKB-ARBA"/>
</dbReference>
<evidence type="ECO:0000313" key="2">
    <source>
        <dbReference type="EMBL" id="GIH04437.1"/>
    </source>
</evidence>
<dbReference type="InterPro" id="IPR029058">
    <property type="entry name" value="AB_hydrolase_fold"/>
</dbReference>
<dbReference type="InterPro" id="IPR050266">
    <property type="entry name" value="AB_hydrolase_sf"/>
</dbReference>
<protein>
    <recommendedName>
        <fullName evidence="1">AB hydrolase-1 domain-containing protein</fullName>
    </recommendedName>
</protein>
<dbReference type="PANTHER" id="PTHR43798:SF33">
    <property type="entry name" value="HYDROLASE, PUTATIVE (AFU_ORTHOLOGUE AFUA_2G14860)-RELATED"/>
    <property type="match status" value="1"/>
</dbReference>
<dbReference type="Proteomes" id="UP000612899">
    <property type="component" value="Unassembled WGS sequence"/>
</dbReference>
<dbReference type="PANTHER" id="PTHR43798">
    <property type="entry name" value="MONOACYLGLYCEROL LIPASE"/>
    <property type="match status" value="1"/>
</dbReference>
<comment type="caution">
    <text evidence="2">The sequence shown here is derived from an EMBL/GenBank/DDBJ whole genome shotgun (WGS) entry which is preliminary data.</text>
</comment>
<organism evidence="2 3">
    <name type="scientific">Rhizocola hellebori</name>
    <dbReference type="NCBI Taxonomy" id="1392758"/>
    <lineage>
        <taxon>Bacteria</taxon>
        <taxon>Bacillati</taxon>
        <taxon>Actinomycetota</taxon>
        <taxon>Actinomycetes</taxon>
        <taxon>Micromonosporales</taxon>
        <taxon>Micromonosporaceae</taxon>
        <taxon>Rhizocola</taxon>
    </lineage>
</organism>